<dbReference type="Proteomes" id="UP000681722">
    <property type="component" value="Unassembled WGS sequence"/>
</dbReference>
<reference evidence="1" key="1">
    <citation type="submission" date="2021-02" db="EMBL/GenBank/DDBJ databases">
        <authorList>
            <person name="Nowell W R."/>
        </authorList>
    </citation>
    <scope>NUCLEOTIDE SEQUENCE</scope>
</reference>
<dbReference type="Gene3D" id="3.40.50.1000">
    <property type="entry name" value="HAD superfamily/HAD-like"/>
    <property type="match status" value="1"/>
</dbReference>
<evidence type="ECO:0000313" key="1">
    <source>
        <dbReference type="EMBL" id="CAF1570314.1"/>
    </source>
</evidence>
<keyword evidence="3" id="KW-1185">Reference proteome</keyword>
<dbReference type="InterPro" id="IPR036412">
    <property type="entry name" value="HAD-like_sf"/>
</dbReference>
<evidence type="ECO:0000313" key="3">
    <source>
        <dbReference type="Proteomes" id="UP000663829"/>
    </source>
</evidence>
<accession>A0A815YDU7</accession>
<dbReference type="AlphaFoldDB" id="A0A815YDU7"/>
<sequence>MTKPVIALDCDGVLLDYNKTFGQIYRQTFGKDVVVVNPRSYHAINMYDIEFTPEEEIQFYSNFDEHGWHSMSTLEGALEACNLLHEAGYELICVTTMPEKFVEQRLRNLKQHGFKIDRVIGRQVHHKLPNDFLKHKDYTNPKKEAIEEVKPVIFVDDLKQNFRDIQCDCTKFVYIDAEHTDDHPNLHDDTPYHYKYGSLIEFVKDFLKREKEMLS</sequence>
<dbReference type="EMBL" id="CAJOBC010095564">
    <property type="protein sequence ID" value="CAF4433512.1"/>
    <property type="molecule type" value="Genomic_DNA"/>
</dbReference>
<comment type="caution">
    <text evidence="1">The sequence shown here is derived from an EMBL/GenBank/DDBJ whole genome shotgun (WGS) entry which is preliminary data.</text>
</comment>
<dbReference type="SUPFAM" id="SSF56784">
    <property type="entry name" value="HAD-like"/>
    <property type="match status" value="1"/>
</dbReference>
<gene>
    <name evidence="1" type="ORF">GPM918_LOCUS40354</name>
    <name evidence="2" type="ORF">SRO942_LOCUS41290</name>
</gene>
<protein>
    <submittedName>
        <fullName evidence="1">Uncharacterized protein</fullName>
    </submittedName>
</protein>
<dbReference type="EMBL" id="CAJNOQ010029738">
    <property type="protein sequence ID" value="CAF1570314.1"/>
    <property type="molecule type" value="Genomic_DNA"/>
</dbReference>
<evidence type="ECO:0000313" key="2">
    <source>
        <dbReference type="EMBL" id="CAF4433512.1"/>
    </source>
</evidence>
<proteinExistence type="predicted"/>
<dbReference type="Proteomes" id="UP000663829">
    <property type="component" value="Unassembled WGS sequence"/>
</dbReference>
<name>A0A815YDU7_9BILA</name>
<organism evidence="1 3">
    <name type="scientific">Didymodactylos carnosus</name>
    <dbReference type="NCBI Taxonomy" id="1234261"/>
    <lineage>
        <taxon>Eukaryota</taxon>
        <taxon>Metazoa</taxon>
        <taxon>Spiralia</taxon>
        <taxon>Gnathifera</taxon>
        <taxon>Rotifera</taxon>
        <taxon>Eurotatoria</taxon>
        <taxon>Bdelloidea</taxon>
        <taxon>Philodinida</taxon>
        <taxon>Philodinidae</taxon>
        <taxon>Didymodactylos</taxon>
    </lineage>
</organism>
<dbReference type="InterPro" id="IPR023214">
    <property type="entry name" value="HAD_sf"/>
</dbReference>